<organism evidence="2">
    <name type="scientific">uncultured Solirubrobacteraceae bacterium</name>
    <dbReference type="NCBI Taxonomy" id="1162706"/>
    <lineage>
        <taxon>Bacteria</taxon>
        <taxon>Bacillati</taxon>
        <taxon>Actinomycetota</taxon>
        <taxon>Thermoleophilia</taxon>
        <taxon>Solirubrobacterales</taxon>
        <taxon>Solirubrobacteraceae</taxon>
        <taxon>environmental samples</taxon>
    </lineage>
</organism>
<evidence type="ECO:0000256" key="1">
    <source>
        <dbReference type="SAM" id="MobiDB-lite"/>
    </source>
</evidence>
<protein>
    <submittedName>
        <fullName evidence="2">Uncharacterized protein</fullName>
    </submittedName>
</protein>
<dbReference type="EMBL" id="CADCVQ010000130">
    <property type="protein sequence ID" value="CAA9517171.1"/>
    <property type="molecule type" value="Genomic_DNA"/>
</dbReference>
<evidence type="ECO:0000313" key="2">
    <source>
        <dbReference type="EMBL" id="CAA9517171.1"/>
    </source>
</evidence>
<sequence>MIARTQLSLVEMPHVVLRPGLVRSRGEGAAKPVLHEPAPPAAERR</sequence>
<dbReference type="AlphaFoldDB" id="A0A6J4T946"/>
<proteinExistence type="predicted"/>
<accession>A0A6J4T946</accession>
<feature type="region of interest" description="Disordered" evidence="1">
    <location>
        <begin position="24"/>
        <end position="45"/>
    </location>
</feature>
<gene>
    <name evidence="2" type="ORF">AVDCRST_MAG67-3125</name>
</gene>
<reference evidence="2" key="1">
    <citation type="submission" date="2020-02" db="EMBL/GenBank/DDBJ databases">
        <authorList>
            <person name="Meier V. D."/>
        </authorList>
    </citation>
    <scope>NUCLEOTIDE SEQUENCE</scope>
    <source>
        <strain evidence="2">AVDCRST_MAG67</strain>
    </source>
</reference>
<name>A0A6J4T946_9ACTN</name>